<proteinExistence type="predicted"/>
<keyword evidence="3" id="KW-1185">Reference proteome</keyword>
<protein>
    <submittedName>
        <fullName evidence="2">Uncharacterized protein</fullName>
    </submittedName>
</protein>
<feature type="region of interest" description="Disordered" evidence="1">
    <location>
        <begin position="29"/>
        <end position="64"/>
    </location>
</feature>
<organism evidence="2 3">
    <name type="scientific">Methylomonas rapida</name>
    <dbReference type="NCBI Taxonomy" id="2963939"/>
    <lineage>
        <taxon>Bacteria</taxon>
        <taxon>Pseudomonadati</taxon>
        <taxon>Pseudomonadota</taxon>
        <taxon>Gammaproteobacteria</taxon>
        <taxon>Methylococcales</taxon>
        <taxon>Methylococcaceae</taxon>
        <taxon>Methylomonas</taxon>
    </lineage>
</organism>
<dbReference type="RefSeq" id="WP_269021823.1">
    <property type="nucleotide sequence ID" value="NZ_CP113517.1"/>
</dbReference>
<dbReference type="Proteomes" id="UP001162780">
    <property type="component" value="Chromosome"/>
</dbReference>
<name>A0ABY7GI89_9GAMM</name>
<accession>A0ABY7GI89</accession>
<feature type="compositionally biased region" description="Polar residues" evidence="1">
    <location>
        <begin position="53"/>
        <end position="64"/>
    </location>
</feature>
<reference evidence="2" key="1">
    <citation type="submission" date="2022-11" db="EMBL/GenBank/DDBJ databases">
        <title>Methylomonas rapida sp. nov., Carotenoid-Producing Obligate Methanotrophs with High Growth Characteristics and Biotechnological Potential.</title>
        <authorList>
            <person name="Tikhonova E.N."/>
            <person name="Suleimanov R.Z."/>
            <person name="Miroshnikov K."/>
            <person name="Oshkin I.Y."/>
            <person name="Belova S.E."/>
            <person name="Danilova O.V."/>
            <person name="Ashikhmin A."/>
            <person name="Konopkin A."/>
            <person name="But S.Y."/>
            <person name="Khmelenina V.N."/>
            <person name="Kuznetsov N."/>
            <person name="Pimenov N.V."/>
            <person name="Dedysh S.N."/>
        </authorList>
    </citation>
    <scope>NUCLEOTIDE SEQUENCE</scope>
    <source>
        <strain evidence="2">MP1</strain>
    </source>
</reference>
<gene>
    <name evidence="2" type="ORF">NM686_014245</name>
</gene>
<dbReference type="EMBL" id="CP113517">
    <property type="protein sequence ID" value="WAR43533.1"/>
    <property type="molecule type" value="Genomic_DNA"/>
</dbReference>
<sequence>MAGKDYSTTCSGFSAKYGRAKKTRDILENSFARPPKSNHSPNAPLHSSFKMPTFSTESTPSGRSRFSKAAIELNPDFANDKATKLSFERLTDSVSNTLASFPLTTNNVEQQYFYFAKPDSIPNAVANRFE</sequence>
<evidence type="ECO:0000313" key="3">
    <source>
        <dbReference type="Proteomes" id="UP001162780"/>
    </source>
</evidence>
<evidence type="ECO:0000256" key="1">
    <source>
        <dbReference type="SAM" id="MobiDB-lite"/>
    </source>
</evidence>
<evidence type="ECO:0000313" key="2">
    <source>
        <dbReference type="EMBL" id="WAR43533.1"/>
    </source>
</evidence>